<sequence length="151" mass="16804">MTADPTWLDERTILVTTNFDRVVLTGCTARLYAKRNNKHLFRWRRQIKNQLSPELESLVYDEDANPELFAYFASGARGHILGNNSGNASWGVANGTPCRLHSLAWQDEAKTAIVLVAIKIARSNNADIIDLPFPPDNINVQLLDSAGDVLI</sequence>
<reference evidence="1" key="1">
    <citation type="submission" date="2021-01" db="EMBL/GenBank/DDBJ databases">
        <title>Phytophthora aleatoria, a newly-described species from Pinus radiata is distinct from Phytophthora cactorum isolates based on comparative genomics.</title>
        <authorList>
            <person name="Mcdougal R."/>
            <person name="Panda P."/>
            <person name="Williams N."/>
            <person name="Studholme D.J."/>
        </authorList>
    </citation>
    <scope>NUCLEOTIDE SEQUENCE</scope>
    <source>
        <strain evidence="1">NZFS 4037</strain>
    </source>
</reference>
<dbReference type="AlphaFoldDB" id="A0A8J5IXH7"/>
<organism evidence="1 2">
    <name type="scientific">Phytophthora aleatoria</name>
    <dbReference type="NCBI Taxonomy" id="2496075"/>
    <lineage>
        <taxon>Eukaryota</taxon>
        <taxon>Sar</taxon>
        <taxon>Stramenopiles</taxon>
        <taxon>Oomycota</taxon>
        <taxon>Peronosporomycetes</taxon>
        <taxon>Peronosporales</taxon>
        <taxon>Peronosporaceae</taxon>
        <taxon>Phytophthora</taxon>
    </lineage>
</organism>
<evidence type="ECO:0000313" key="2">
    <source>
        <dbReference type="Proteomes" id="UP000709295"/>
    </source>
</evidence>
<gene>
    <name evidence="1" type="ORF">JG688_00013348</name>
</gene>
<dbReference type="EMBL" id="JAENGY010001123">
    <property type="protein sequence ID" value="KAG6952292.1"/>
    <property type="molecule type" value="Genomic_DNA"/>
</dbReference>
<name>A0A8J5IXH7_9STRA</name>
<accession>A0A8J5IXH7</accession>
<feature type="non-terminal residue" evidence="1">
    <location>
        <position position="151"/>
    </location>
</feature>
<keyword evidence="2" id="KW-1185">Reference proteome</keyword>
<proteinExistence type="predicted"/>
<comment type="caution">
    <text evidence="1">The sequence shown here is derived from an EMBL/GenBank/DDBJ whole genome shotgun (WGS) entry which is preliminary data.</text>
</comment>
<evidence type="ECO:0000313" key="1">
    <source>
        <dbReference type="EMBL" id="KAG6952292.1"/>
    </source>
</evidence>
<protein>
    <submittedName>
        <fullName evidence="1">Uncharacterized protein</fullName>
    </submittedName>
</protein>
<dbReference type="Proteomes" id="UP000709295">
    <property type="component" value="Unassembled WGS sequence"/>
</dbReference>